<dbReference type="STRING" id="3880.A0A072TL26"/>
<reference evidence="6 8" key="2">
    <citation type="journal article" date="2014" name="BMC Genomics">
        <title>An improved genome release (version Mt4.0) for the model legume Medicago truncatula.</title>
        <authorList>
            <person name="Tang H."/>
            <person name="Krishnakumar V."/>
            <person name="Bidwell S."/>
            <person name="Rosen B."/>
            <person name="Chan A."/>
            <person name="Zhou S."/>
            <person name="Gentzbittel L."/>
            <person name="Childs K.L."/>
            <person name="Yandell M."/>
            <person name="Gundlach H."/>
            <person name="Mayer K.F."/>
            <person name="Schwartz D.C."/>
            <person name="Town C.D."/>
        </authorList>
    </citation>
    <scope>GENOME REANNOTATION</scope>
    <source>
        <strain evidence="6">A17</strain>
        <strain evidence="7 8">cv. Jemalong A17</strain>
    </source>
</reference>
<dbReference type="Gene3D" id="1.10.8.430">
    <property type="entry name" value="Helical domain of apoptotic protease-activating factors"/>
    <property type="match status" value="1"/>
</dbReference>
<evidence type="ECO:0000256" key="4">
    <source>
        <dbReference type="ARBA" id="ARBA00023027"/>
    </source>
</evidence>
<dbReference type="SMART" id="SM00255">
    <property type="entry name" value="TIR"/>
    <property type="match status" value="1"/>
</dbReference>
<dbReference type="GO" id="GO:0043531">
    <property type="term" value="F:ADP binding"/>
    <property type="evidence" value="ECO:0007669"/>
    <property type="project" value="InterPro"/>
</dbReference>
<dbReference type="AlphaFoldDB" id="A0A072TL26"/>
<dbReference type="Pfam" id="PF23282">
    <property type="entry name" value="WHD_ROQ1"/>
    <property type="match status" value="1"/>
</dbReference>
<dbReference type="OrthoDB" id="1357022at2759"/>
<dbReference type="Gene3D" id="3.80.10.10">
    <property type="entry name" value="Ribonuclease Inhibitor"/>
    <property type="match status" value="3"/>
</dbReference>
<dbReference type="PANTHER" id="PTHR11017">
    <property type="entry name" value="LEUCINE-RICH REPEAT-CONTAINING PROTEIN"/>
    <property type="match status" value="1"/>
</dbReference>
<accession>A0A072TL26</accession>
<dbReference type="SUPFAM" id="SSF52540">
    <property type="entry name" value="P-loop containing nucleoside triphosphate hydrolases"/>
    <property type="match status" value="1"/>
</dbReference>
<dbReference type="GO" id="GO:0007165">
    <property type="term" value="P:signal transduction"/>
    <property type="evidence" value="ECO:0007669"/>
    <property type="project" value="InterPro"/>
</dbReference>
<dbReference type="InterPro" id="IPR032675">
    <property type="entry name" value="LRR_dom_sf"/>
</dbReference>
<name>A0A072TL26_MEDTR</name>
<dbReference type="InterPro" id="IPR027417">
    <property type="entry name" value="P-loop_NTPase"/>
</dbReference>
<dbReference type="Proteomes" id="UP000002051">
    <property type="component" value="Unassembled WGS sequence"/>
</dbReference>
<dbReference type="InterPro" id="IPR036390">
    <property type="entry name" value="WH_DNA-bd_sf"/>
</dbReference>
<dbReference type="EnsemblPlants" id="KEH17573">
    <property type="protein sequence ID" value="KEH17573"/>
    <property type="gene ID" value="MTR_0007s0140"/>
</dbReference>
<organism evidence="6 8">
    <name type="scientific">Medicago truncatula</name>
    <name type="common">Barrel medic</name>
    <name type="synonym">Medicago tribuloides</name>
    <dbReference type="NCBI Taxonomy" id="3880"/>
    <lineage>
        <taxon>Eukaryota</taxon>
        <taxon>Viridiplantae</taxon>
        <taxon>Streptophyta</taxon>
        <taxon>Embryophyta</taxon>
        <taxon>Tracheophyta</taxon>
        <taxon>Spermatophyta</taxon>
        <taxon>Magnoliopsida</taxon>
        <taxon>eudicotyledons</taxon>
        <taxon>Gunneridae</taxon>
        <taxon>Pentapetalae</taxon>
        <taxon>rosids</taxon>
        <taxon>fabids</taxon>
        <taxon>Fabales</taxon>
        <taxon>Fabaceae</taxon>
        <taxon>Papilionoideae</taxon>
        <taxon>50 kb inversion clade</taxon>
        <taxon>NPAAA clade</taxon>
        <taxon>Hologalegina</taxon>
        <taxon>IRL clade</taxon>
        <taxon>Trifolieae</taxon>
        <taxon>Medicago</taxon>
    </lineage>
</organism>
<proteinExistence type="predicted"/>
<evidence type="ECO:0000313" key="8">
    <source>
        <dbReference type="Proteomes" id="UP000002051"/>
    </source>
</evidence>
<dbReference type="InterPro" id="IPR044974">
    <property type="entry name" value="Disease_R_plants"/>
</dbReference>
<evidence type="ECO:0000313" key="7">
    <source>
        <dbReference type="EnsemblPlants" id="KEH17573"/>
    </source>
</evidence>
<dbReference type="PANTHER" id="PTHR11017:SF431">
    <property type="entry name" value="ADP-RIBOSYL CYCLASE_CYCLIC ADP-RIBOSE HYDROLASE"/>
    <property type="match status" value="1"/>
</dbReference>
<evidence type="ECO:0000256" key="1">
    <source>
        <dbReference type="ARBA" id="ARBA00022614"/>
    </source>
</evidence>
<dbReference type="Gene3D" id="3.40.50.300">
    <property type="entry name" value="P-loop containing nucleotide triphosphate hydrolases"/>
    <property type="match status" value="1"/>
</dbReference>
<keyword evidence="2" id="KW-0677">Repeat</keyword>
<dbReference type="Pfam" id="PF01582">
    <property type="entry name" value="TIR"/>
    <property type="match status" value="1"/>
</dbReference>
<dbReference type="InterPro" id="IPR000157">
    <property type="entry name" value="TIR_dom"/>
</dbReference>
<dbReference type="Pfam" id="PF00931">
    <property type="entry name" value="NB-ARC"/>
    <property type="match status" value="1"/>
</dbReference>
<reference evidence="7" key="3">
    <citation type="submission" date="2015-06" db="UniProtKB">
        <authorList>
            <consortium name="EnsemblPlants"/>
        </authorList>
    </citation>
    <scope>IDENTIFICATION</scope>
    <source>
        <strain evidence="7">cv. Jemalong A17</strain>
    </source>
</reference>
<evidence type="ECO:0000256" key="3">
    <source>
        <dbReference type="ARBA" id="ARBA00022821"/>
    </source>
</evidence>
<keyword evidence="1" id="KW-0433">Leucine-rich repeat</keyword>
<keyword evidence="8" id="KW-1185">Reference proteome</keyword>
<dbReference type="PROSITE" id="PS50104">
    <property type="entry name" value="TIR"/>
    <property type="match status" value="1"/>
</dbReference>
<dbReference type="PRINTS" id="PR00364">
    <property type="entry name" value="DISEASERSIST"/>
</dbReference>
<dbReference type="SUPFAM" id="SSF46785">
    <property type="entry name" value="Winged helix' DNA-binding domain"/>
    <property type="match status" value="1"/>
</dbReference>
<protein>
    <submittedName>
        <fullName evidence="6">Disease resistance protein (TIR-NBS-LRR class), putative</fullName>
    </submittedName>
</protein>
<evidence type="ECO:0000259" key="5">
    <source>
        <dbReference type="PROSITE" id="PS50104"/>
    </source>
</evidence>
<dbReference type="InterPro" id="IPR035897">
    <property type="entry name" value="Toll_tir_struct_dom_sf"/>
</dbReference>
<dbReference type="KEGG" id="mtr:25479490"/>
<dbReference type="HOGENOM" id="CLU_001561_0_0_1"/>
<sequence>MAASPSSSSITNDGYEYDVFLSFRGPDTRSDFTGNLWNALHNRGIRTFRDDLEIYKGKNIEKSLFEAIEKSKAAIVVLSPSYATSSFCLDELCHILKCIKGRGRFVWPIFYEVEPSHVRWLEESYGEAMAKHKASNVYSEIKLQEWKNALNQVANLSGTVHKWKRGDGYEYMFINKIVRVVSTVIQSFSLSIPDYLVGLEDQKQDVLSLLNIDSDDKVYMVGIHGIGGIGKTTLAQAVYNSIVDQFDGSCYLEDVRGNKENQGLIHLQNILLSKIFGENKIVVTSVNEGIKELQVKLKEKKVLLLLDNVDKLDQLRAIVGEPGWFGRGSRVMITTRDTQVLRSHGVERTHEVKMLNKDEAYDLLRWKTFQTNEVSPSFEDVFNRALKYTSGLPLAIEIIGSHLFSKKKIEEWNSVLDRYKKIPKQEIFEILKVSFDDLVQDDKDVFLDIACFFKGHCLEEVKKILHAHYGDEKKDHINVLIEKSLIKINESNVLRLHDLIEDMGKEIVRLESPYQPGERSRLWSSKDIVEVLEENTGTSKIGTIIMFLDFNEEIVVNWDGEAFKNMTKLRTLFIDEGVKFSESPKHLPNSLRILLWGGYPSEYFPVDFFPKQLTICILSSELYRPREDFFKKYFRNLRILHFHDCNSLRSIPDMSGLQNLEQLSFRRCQELITFDDSIGLLGKLKILKIKYCDQLKYIPLLKLPSLEELTLKGLSGIKSLSSMLNESLDKLKFLKVCHCHYLEYIPPLKLTSLETLTLSALFRIKSLSRIFDESLDKLKILKVDGCGEINTILNLKIVSLEELYLSNIYIIKSLSPMLDGSLDKLKILEVFECGNLQTIPSRKLPSLEELTLNCLSSTKSLSPMLDESLDKLKILKVVDCRKLQTIPSLKLPSLEELTLSGLDSIESLSFLLDESLDKLKVLSIRHCYKLWSFPHVMLPSLEILDLSYCDSLESFPRIISRSMTKLKILRLNGCKKLRNIHAINVASLDEFYHSGCESVKFTTSD</sequence>
<dbReference type="Gene3D" id="3.40.50.10140">
    <property type="entry name" value="Toll/interleukin-1 receptor homology (TIR) domain"/>
    <property type="match status" value="1"/>
</dbReference>
<gene>
    <name evidence="7" type="primary">25479490</name>
    <name evidence="6" type="ORF">MTR_0007s0140</name>
</gene>
<dbReference type="InterPro" id="IPR058192">
    <property type="entry name" value="WHD_ROQ1-like"/>
</dbReference>
<dbReference type="InterPro" id="IPR042197">
    <property type="entry name" value="Apaf_helical"/>
</dbReference>
<evidence type="ECO:0000313" key="6">
    <source>
        <dbReference type="EMBL" id="KEH17573.1"/>
    </source>
</evidence>
<dbReference type="InterPro" id="IPR002182">
    <property type="entry name" value="NB-ARC"/>
</dbReference>
<evidence type="ECO:0000256" key="2">
    <source>
        <dbReference type="ARBA" id="ARBA00022737"/>
    </source>
</evidence>
<reference evidence="6 8" key="1">
    <citation type="journal article" date="2011" name="Nature">
        <title>The Medicago genome provides insight into the evolution of rhizobial symbioses.</title>
        <authorList>
            <person name="Young N.D."/>
            <person name="Debelle F."/>
            <person name="Oldroyd G.E."/>
            <person name="Geurts R."/>
            <person name="Cannon S.B."/>
            <person name="Udvardi M.K."/>
            <person name="Benedito V.A."/>
            <person name="Mayer K.F."/>
            <person name="Gouzy J."/>
            <person name="Schoof H."/>
            <person name="Van de Peer Y."/>
            <person name="Proost S."/>
            <person name="Cook D.R."/>
            <person name="Meyers B.C."/>
            <person name="Spannagl M."/>
            <person name="Cheung F."/>
            <person name="De Mita S."/>
            <person name="Krishnakumar V."/>
            <person name="Gundlach H."/>
            <person name="Zhou S."/>
            <person name="Mudge J."/>
            <person name="Bharti A.K."/>
            <person name="Murray J.D."/>
            <person name="Naoumkina M.A."/>
            <person name="Rosen B."/>
            <person name="Silverstein K.A."/>
            <person name="Tang H."/>
            <person name="Rombauts S."/>
            <person name="Zhao P.X."/>
            <person name="Zhou P."/>
            <person name="Barbe V."/>
            <person name="Bardou P."/>
            <person name="Bechner M."/>
            <person name="Bellec A."/>
            <person name="Berger A."/>
            <person name="Berges H."/>
            <person name="Bidwell S."/>
            <person name="Bisseling T."/>
            <person name="Choisne N."/>
            <person name="Couloux A."/>
            <person name="Denny R."/>
            <person name="Deshpande S."/>
            <person name="Dai X."/>
            <person name="Doyle J.J."/>
            <person name="Dudez A.M."/>
            <person name="Farmer A.D."/>
            <person name="Fouteau S."/>
            <person name="Franken C."/>
            <person name="Gibelin C."/>
            <person name="Gish J."/>
            <person name="Goldstein S."/>
            <person name="Gonzalez A.J."/>
            <person name="Green P.J."/>
            <person name="Hallab A."/>
            <person name="Hartog M."/>
            <person name="Hua A."/>
            <person name="Humphray S.J."/>
            <person name="Jeong D.H."/>
            <person name="Jing Y."/>
            <person name="Jocker A."/>
            <person name="Kenton S.M."/>
            <person name="Kim D.J."/>
            <person name="Klee K."/>
            <person name="Lai H."/>
            <person name="Lang C."/>
            <person name="Lin S."/>
            <person name="Macmil S.L."/>
            <person name="Magdelenat G."/>
            <person name="Matthews L."/>
            <person name="McCorrison J."/>
            <person name="Monaghan E.L."/>
            <person name="Mun J.H."/>
            <person name="Najar F.Z."/>
            <person name="Nicholson C."/>
            <person name="Noirot C."/>
            <person name="O'Bleness M."/>
            <person name="Paule C.R."/>
            <person name="Poulain J."/>
            <person name="Prion F."/>
            <person name="Qin B."/>
            <person name="Qu C."/>
            <person name="Retzel E.F."/>
            <person name="Riddle C."/>
            <person name="Sallet E."/>
            <person name="Samain S."/>
            <person name="Samson N."/>
            <person name="Sanders I."/>
            <person name="Saurat O."/>
            <person name="Scarpelli C."/>
            <person name="Schiex T."/>
            <person name="Segurens B."/>
            <person name="Severin A.J."/>
            <person name="Sherrier D.J."/>
            <person name="Shi R."/>
            <person name="Sims S."/>
            <person name="Singer S.R."/>
            <person name="Sinharoy S."/>
            <person name="Sterck L."/>
            <person name="Viollet A."/>
            <person name="Wang B.B."/>
            <person name="Wang K."/>
            <person name="Wang M."/>
            <person name="Wang X."/>
            <person name="Warfsmann J."/>
            <person name="Weissenbach J."/>
            <person name="White D.D."/>
            <person name="White J.D."/>
            <person name="Wiley G.B."/>
            <person name="Wincker P."/>
            <person name="Xing Y."/>
            <person name="Yang L."/>
            <person name="Yao Z."/>
            <person name="Ying F."/>
            <person name="Zhai J."/>
            <person name="Zhou L."/>
            <person name="Zuber A."/>
            <person name="Denarie J."/>
            <person name="Dixon R.A."/>
            <person name="May G.D."/>
            <person name="Schwartz D.C."/>
            <person name="Rogers J."/>
            <person name="Quetier F."/>
            <person name="Town C.D."/>
            <person name="Roe B.A."/>
        </authorList>
    </citation>
    <scope>NUCLEOTIDE SEQUENCE [LARGE SCALE GENOMIC DNA]</scope>
    <source>
        <strain evidence="6">A17</strain>
        <strain evidence="7 8">cv. Jemalong A17</strain>
    </source>
</reference>
<dbReference type="SUPFAM" id="SSF52200">
    <property type="entry name" value="Toll/Interleukin receptor TIR domain"/>
    <property type="match status" value="1"/>
</dbReference>
<dbReference type="EMBL" id="KL402732">
    <property type="protein sequence ID" value="KEH17573.1"/>
    <property type="molecule type" value="Genomic_DNA"/>
</dbReference>
<keyword evidence="4" id="KW-0520">NAD</keyword>
<dbReference type="SUPFAM" id="SSF52058">
    <property type="entry name" value="L domain-like"/>
    <property type="match status" value="2"/>
</dbReference>
<feature type="domain" description="TIR" evidence="5">
    <location>
        <begin position="15"/>
        <end position="185"/>
    </location>
</feature>
<dbReference type="GO" id="GO:0006952">
    <property type="term" value="P:defense response"/>
    <property type="evidence" value="ECO:0007669"/>
    <property type="project" value="UniProtKB-KW"/>
</dbReference>
<dbReference type="FunFam" id="3.40.50.10140:FF:000007">
    <property type="entry name" value="Disease resistance protein (TIR-NBS-LRR class)"/>
    <property type="match status" value="1"/>
</dbReference>
<keyword evidence="3" id="KW-0611">Plant defense</keyword>